<organism evidence="5 6">
    <name type="scientific">Maritalea mediterranea</name>
    <dbReference type="NCBI Taxonomy" id="2909667"/>
    <lineage>
        <taxon>Bacteria</taxon>
        <taxon>Pseudomonadati</taxon>
        <taxon>Pseudomonadota</taxon>
        <taxon>Alphaproteobacteria</taxon>
        <taxon>Hyphomicrobiales</taxon>
        <taxon>Devosiaceae</taxon>
        <taxon>Maritalea</taxon>
    </lineage>
</organism>
<dbReference type="SMART" id="SM00895">
    <property type="entry name" value="FCD"/>
    <property type="match status" value="1"/>
</dbReference>
<dbReference type="SUPFAM" id="SSF48008">
    <property type="entry name" value="GntR ligand-binding domain-like"/>
    <property type="match status" value="1"/>
</dbReference>
<dbReference type="InterPro" id="IPR000524">
    <property type="entry name" value="Tscrpt_reg_HTH_GntR"/>
</dbReference>
<dbReference type="PROSITE" id="PS50949">
    <property type="entry name" value="HTH_GNTR"/>
    <property type="match status" value="1"/>
</dbReference>
<evidence type="ECO:0000256" key="1">
    <source>
        <dbReference type="ARBA" id="ARBA00023015"/>
    </source>
</evidence>
<accession>A0ABS9E7V6</accession>
<dbReference type="PANTHER" id="PTHR43537:SF5">
    <property type="entry name" value="UXU OPERON TRANSCRIPTIONAL REGULATOR"/>
    <property type="match status" value="1"/>
</dbReference>
<dbReference type="InterPro" id="IPR036390">
    <property type="entry name" value="WH_DNA-bd_sf"/>
</dbReference>
<evidence type="ECO:0000256" key="2">
    <source>
        <dbReference type="ARBA" id="ARBA00023125"/>
    </source>
</evidence>
<dbReference type="Gene3D" id="1.10.10.10">
    <property type="entry name" value="Winged helix-like DNA-binding domain superfamily/Winged helix DNA-binding domain"/>
    <property type="match status" value="1"/>
</dbReference>
<dbReference type="SMART" id="SM00345">
    <property type="entry name" value="HTH_GNTR"/>
    <property type="match status" value="1"/>
</dbReference>
<dbReference type="Gene3D" id="1.20.120.530">
    <property type="entry name" value="GntR ligand-binding domain-like"/>
    <property type="match status" value="1"/>
</dbReference>
<dbReference type="Proteomes" id="UP001201217">
    <property type="component" value="Unassembled WGS sequence"/>
</dbReference>
<evidence type="ECO:0000259" key="4">
    <source>
        <dbReference type="PROSITE" id="PS50949"/>
    </source>
</evidence>
<dbReference type="InterPro" id="IPR008920">
    <property type="entry name" value="TF_FadR/GntR_C"/>
</dbReference>
<dbReference type="PRINTS" id="PR00035">
    <property type="entry name" value="HTHGNTR"/>
</dbReference>
<comment type="caution">
    <text evidence="5">The sequence shown here is derived from an EMBL/GenBank/DDBJ whole genome shotgun (WGS) entry which is preliminary data.</text>
</comment>
<evidence type="ECO:0000313" key="5">
    <source>
        <dbReference type="EMBL" id="MCF4098965.1"/>
    </source>
</evidence>
<keyword evidence="6" id="KW-1185">Reference proteome</keyword>
<dbReference type="InterPro" id="IPR011711">
    <property type="entry name" value="GntR_C"/>
</dbReference>
<keyword evidence="3" id="KW-0804">Transcription</keyword>
<dbReference type="PANTHER" id="PTHR43537">
    <property type="entry name" value="TRANSCRIPTIONAL REGULATOR, GNTR FAMILY"/>
    <property type="match status" value="1"/>
</dbReference>
<protein>
    <submittedName>
        <fullName evidence="5">FadR family transcriptional regulator</fullName>
    </submittedName>
</protein>
<dbReference type="Pfam" id="PF00392">
    <property type="entry name" value="GntR"/>
    <property type="match status" value="1"/>
</dbReference>
<reference evidence="5 6" key="1">
    <citation type="submission" date="2022-01" db="EMBL/GenBank/DDBJ databases">
        <title>Maritalea mediterranea sp. nov., isolated from marine plastic residues from the Malva-rosa beach (Valencia, Spain).</title>
        <authorList>
            <person name="Vidal-Verdu A."/>
            <person name="Molina-Menor E."/>
            <person name="Pascual J."/>
            <person name="Pereto J."/>
            <person name="Porcar M."/>
        </authorList>
    </citation>
    <scope>NUCLEOTIDE SEQUENCE [LARGE SCALE GENOMIC DNA]</scope>
    <source>
        <strain evidence="5 6">P4.10X</strain>
    </source>
</reference>
<evidence type="ECO:0000313" key="6">
    <source>
        <dbReference type="Proteomes" id="UP001201217"/>
    </source>
</evidence>
<name>A0ABS9E7V6_9HYPH</name>
<keyword evidence="2" id="KW-0238">DNA-binding</keyword>
<proteinExistence type="predicted"/>
<dbReference type="InterPro" id="IPR036388">
    <property type="entry name" value="WH-like_DNA-bd_sf"/>
</dbReference>
<dbReference type="CDD" id="cd07377">
    <property type="entry name" value="WHTH_GntR"/>
    <property type="match status" value="1"/>
</dbReference>
<dbReference type="EMBL" id="JAKGTI010000002">
    <property type="protein sequence ID" value="MCF4098965.1"/>
    <property type="molecule type" value="Genomic_DNA"/>
</dbReference>
<dbReference type="SUPFAM" id="SSF46785">
    <property type="entry name" value="Winged helix' DNA-binding domain"/>
    <property type="match status" value="1"/>
</dbReference>
<feature type="domain" description="HTH gntR-type" evidence="4">
    <location>
        <begin position="19"/>
        <end position="87"/>
    </location>
</feature>
<evidence type="ECO:0000256" key="3">
    <source>
        <dbReference type="ARBA" id="ARBA00023163"/>
    </source>
</evidence>
<keyword evidence="1" id="KW-0805">Transcription regulation</keyword>
<dbReference type="RefSeq" id="WP_236114528.1">
    <property type="nucleotide sequence ID" value="NZ_JAKGTI010000002.1"/>
</dbReference>
<dbReference type="Pfam" id="PF07729">
    <property type="entry name" value="FCD"/>
    <property type="match status" value="1"/>
</dbReference>
<sequence length="236" mass="26345">MAPSPKPDMQDTAQKPAPERAYEAVIAKIRVMIEEKNLGPGDTLPPERQLAEIFNVSRHSLREAIRVLQEKGVLAARQGSGNYIQSATRGDLMRTLAVTTNTGSRRALEIFQLREILEPQLAALAAEMGEPRHIEMLEALLEKQGQTTDGIELRKIDHEFHETLAAATGNATLYELAKNINRSLLPPKTKIYDNRERQVISLEGHRKILDAIKNKDVEGAKAEMRAHIARVKSTVF</sequence>
<gene>
    <name evidence="5" type="ORF">L1I42_10750</name>
</gene>